<gene>
    <name evidence="2" type="ORF">B0174_02495</name>
</gene>
<sequence>MKRTLLIFLIIFILMQFIQTNKENIAVDKNFEIKAPLEVMNILKTSCYDCHSNEVKYPWYSNVAPFSWVISTHITEGKKALNFSTWENYSQEDKDEKMKTIFRTAYASMPLPSYIFLHENSNLTKEQRSMIRDWTKVRSK</sequence>
<keyword evidence="3" id="KW-1185">Reference proteome</keyword>
<evidence type="ECO:0000313" key="2">
    <source>
        <dbReference type="EMBL" id="PUE66156.1"/>
    </source>
</evidence>
<name>A0A363D485_9BACT</name>
<dbReference type="EMBL" id="MUXE01000002">
    <property type="protein sequence ID" value="PUE66156.1"/>
    <property type="molecule type" value="Genomic_DNA"/>
</dbReference>
<comment type="caution">
    <text evidence="2">The sequence shown here is derived from an EMBL/GenBank/DDBJ whole genome shotgun (WGS) entry which is preliminary data.</text>
</comment>
<evidence type="ECO:0000259" key="1">
    <source>
        <dbReference type="SMART" id="SM01235"/>
    </source>
</evidence>
<reference evidence="2 3" key="1">
    <citation type="submission" date="2017-02" db="EMBL/GenBank/DDBJ databases">
        <title>Arcobacter caeni sp. nov, a new Arcobacter species isolated from reclaimed water.</title>
        <authorList>
            <person name="Figueras M.J."/>
            <person name="Perez-Cataluna A."/>
            <person name="Salas-Masso N."/>
        </authorList>
    </citation>
    <scope>NUCLEOTIDE SEQUENCE [LARGE SCALE GENOMIC DNA]</scope>
    <source>
        <strain evidence="2 3">RW17-10</strain>
    </source>
</reference>
<dbReference type="RefSeq" id="WP_108558064.1">
    <property type="nucleotide sequence ID" value="NZ_MUXE01000002.1"/>
</dbReference>
<protein>
    <submittedName>
        <fullName evidence="2">Cytochrome C</fullName>
    </submittedName>
</protein>
<dbReference type="OrthoDB" id="196738at2"/>
<feature type="domain" description="Haem-binding" evidence="1">
    <location>
        <begin position="9"/>
        <end position="139"/>
    </location>
</feature>
<dbReference type="Proteomes" id="UP000251135">
    <property type="component" value="Unassembled WGS sequence"/>
</dbReference>
<dbReference type="SMART" id="SM01235">
    <property type="entry name" value="Haem_bd"/>
    <property type="match status" value="1"/>
</dbReference>
<accession>A0A363D485</accession>
<dbReference type="AlphaFoldDB" id="A0A363D485"/>
<proteinExistence type="predicted"/>
<evidence type="ECO:0000313" key="3">
    <source>
        <dbReference type="Proteomes" id="UP000251135"/>
    </source>
</evidence>
<dbReference type="Pfam" id="PF14376">
    <property type="entry name" value="Haem_bd"/>
    <property type="match status" value="1"/>
</dbReference>
<dbReference type="InterPro" id="IPR025992">
    <property type="entry name" value="Haem-bd"/>
</dbReference>
<organism evidence="2 3">
    <name type="scientific">Arcobacter caeni</name>
    <dbReference type="NCBI Taxonomy" id="1912877"/>
    <lineage>
        <taxon>Bacteria</taxon>
        <taxon>Pseudomonadati</taxon>
        <taxon>Campylobacterota</taxon>
        <taxon>Epsilonproteobacteria</taxon>
        <taxon>Campylobacterales</taxon>
        <taxon>Arcobacteraceae</taxon>
        <taxon>Arcobacter</taxon>
    </lineage>
</organism>